<feature type="chain" id="PRO_5002043305" evidence="1">
    <location>
        <begin position="17"/>
        <end position="48"/>
    </location>
</feature>
<protein>
    <submittedName>
        <fullName evidence="2">Uncharacterized protein</fullName>
    </submittedName>
</protein>
<reference evidence="2" key="2">
    <citation type="journal article" date="2015" name="Data Brief">
        <title>Shoot transcriptome of the giant reed, Arundo donax.</title>
        <authorList>
            <person name="Barrero R.A."/>
            <person name="Guerrero F.D."/>
            <person name="Moolhuijzen P."/>
            <person name="Goolsby J.A."/>
            <person name="Tidwell J."/>
            <person name="Bellgard S.E."/>
            <person name="Bellgard M.I."/>
        </authorList>
    </citation>
    <scope>NUCLEOTIDE SEQUENCE</scope>
    <source>
        <tissue evidence="2">Shoot tissue taken approximately 20 cm above the soil surface</tissue>
    </source>
</reference>
<reference evidence="2" key="1">
    <citation type="submission" date="2014-09" db="EMBL/GenBank/DDBJ databases">
        <authorList>
            <person name="Magalhaes I.L.F."/>
            <person name="Oliveira U."/>
            <person name="Santos F.R."/>
            <person name="Vidigal T.H.D.A."/>
            <person name="Brescovit A.D."/>
            <person name="Santos A.J."/>
        </authorList>
    </citation>
    <scope>NUCLEOTIDE SEQUENCE</scope>
    <source>
        <tissue evidence="2">Shoot tissue taken approximately 20 cm above the soil surface</tissue>
    </source>
</reference>
<keyword evidence="1" id="KW-0732">Signal</keyword>
<evidence type="ECO:0000313" key="2">
    <source>
        <dbReference type="EMBL" id="JAD20337.1"/>
    </source>
</evidence>
<dbReference type="AlphaFoldDB" id="A0A0A8YAC6"/>
<accession>A0A0A8YAC6</accession>
<proteinExistence type="predicted"/>
<name>A0A0A8YAC6_ARUDO</name>
<dbReference type="EMBL" id="GBRH01277558">
    <property type="protein sequence ID" value="JAD20337.1"/>
    <property type="molecule type" value="Transcribed_RNA"/>
</dbReference>
<sequence length="48" mass="5315">MPCLVLTNFSITLTCAFVEGVKMYPSARCKVRFKGKSLVNRIAFSDDG</sequence>
<feature type="signal peptide" evidence="1">
    <location>
        <begin position="1"/>
        <end position="16"/>
    </location>
</feature>
<organism evidence="2">
    <name type="scientific">Arundo donax</name>
    <name type="common">Giant reed</name>
    <name type="synonym">Donax arundinaceus</name>
    <dbReference type="NCBI Taxonomy" id="35708"/>
    <lineage>
        <taxon>Eukaryota</taxon>
        <taxon>Viridiplantae</taxon>
        <taxon>Streptophyta</taxon>
        <taxon>Embryophyta</taxon>
        <taxon>Tracheophyta</taxon>
        <taxon>Spermatophyta</taxon>
        <taxon>Magnoliopsida</taxon>
        <taxon>Liliopsida</taxon>
        <taxon>Poales</taxon>
        <taxon>Poaceae</taxon>
        <taxon>PACMAD clade</taxon>
        <taxon>Arundinoideae</taxon>
        <taxon>Arundineae</taxon>
        <taxon>Arundo</taxon>
    </lineage>
</organism>
<evidence type="ECO:0000256" key="1">
    <source>
        <dbReference type="SAM" id="SignalP"/>
    </source>
</evidence>